<feature type="transmembrane region" description="Helical" evidence="1">
    <location>
        <begin position="12"/>
        <end position="30"/>
    </location>
</feature>
<feature type="transmembrane region" description="Helical" evidence="1">
    <location>
        <begin position="70"/>
        <end position="87"/>
    </location>
</feature>
<dbReference type="Proteomes" id="UP000231162">
    <property type="component" value="Unassembled WGS sequence"/>
</dbReference>
<gene>
    <name evidence="2" type="ORF">COT79_01655</name>
</gene>
<proteinExistence type="predicted"/>
<evidence type="ECO:0000313" key="2">
    <source>
        <dbReference type="EMBL" id="PIS07017.1"/>
    </source>
</evidence>
<keyword evidence="1" id="KW-1133">Transmembrane helix</keyword>
<reference evidence="3" key="1">
    <citation type="submission" date="2017-09" db="EMBL/GenBank/DDBJ databases">
        <title>Depth-based differentiation of microbial function through sediment-hosted aquifers and enrichment of novel symbionts in the deep terrestrial subsurface.</title>
        <authorList>
            <person name="Probst A.J."/>
            <person name="Ladd B."/>
            <person name="Jarett J.K."/>
            <person name="Geller-Mcgrath D.E."/>
            <person name="Sieber C.M.K."/>
            <person name="Emerson J.B."/>
            <person name="Anantharaman K."/>
            <person name="Thomas B.C."/>
            <person name="Malmstrom R."/>
            <person name="Stieglmeier M."/>
            <person name="Klingl A."/>
            <person name="Woyke T."/>
            <person name="Ryan C.M."/>
            <person name="Banfield J.F."/>
        </authorList>
    </citation>
    <scope>NUCLEOTIDE SEQUENCE [LARGE SCALE GENOMIC DNA]</scope>
</reference>
<keyword evidence="1" id="KW-0812">Transmembrane</keyword>
<feature type="transmembrane region" description="Helical" evidence="1">
    <location>
        <begin position="36"/>
        <end position="58"/>
    </location>
</feature>
<evidence type="ECO:0000313" key="3">
    <source>
        <dbReference type="Proteomes" id="UP000231162"/>
    </source>
</evidence>
<dbReference type="EMBL" id="PEZX01000023">
    <property type="protein sequence ID" value="PIS07017.1"/>
    <property type="molecule type" value="Genomic_DNA"/>
</dbReference>
<protein>
    <submittedName>
        <fullName evidence="2">Uncharacterized protein</fullName>
    </submittedName>
</protein>
<keyword evidence="1" id="KW-0472">Membrane</keyword>
<accession>A0A2M6R941</accession>
<evidence type="ECO:0000256" key="1">
    <source>
        <dbReference type="SAM" id="Phobius"/>
    </source>
</evidence>
<name>A0A2M6R941_9BACT</name>
<sequence length="88" mass="9988">MENKYSRLQLISLLITILLAIAYFIGLINNNIGSQIVFSVLLLYIFAPINLLSFGFSLNDKKNSKNTGKIFLFETIIYAMLLTNILIK</sequence>
<comment type="caution">
    <text evidence="2">The sequence shown here is derived from an EMBL/GenBank/DDBJ whole genome shotgun (WGS) entry which is preliminary data.</text>
</comment>
<organism evidence="2 3">
    <name type="scientific">Candidatus Berkelbacteria bacterium CG10_big_fil_rev_8_21_14_0_10_43_14</name>
    <dbReference type="NCBI Taxonomy" id="1974515"/>
    <lineage>
        <taxon>Bacteria</taxon>
        <taxon>Candidatus Berkelbacteria</taxon>
    </lineage>
</organism>
<dbReference type="AlphaFoldDB" id="A0A2M6R941"/>